<gene>
    <name evidence="2" type="primary">MET3</name>
    <name evidence="2" type="ORF">SNAT2548_LOCUS12385</name>
</gene>
<dbReference type="InterPro" id="IPR000595">
    <property type="entry name" value="cNMP-bd_dom"/>
</dbReference>
<dbReference type="InterPro" id="IPR018490">
    <property type="entry name" value="cNMP-bd_dom_sf"/>
</dbReference>
<dbReference type="EMBL" id="CAJNDS010001185">
    <property type="protein sequence ID" value="CAE7250989.1"/>
    <property type="molecule type" value="Genomic_DNA"/>
</dbReference>
<dbReference type="Proteomes" id="UP000604046">
    <property type="component" value="Unassembled WGS sequence"/>
</dbReference>
<evidence type="ECO:0000313" key="2">
    <source>
        <dbReference type="EMBL" id="CAE7250989.1"/>
    </source>
</evidence>
<comment type="caution">
    <text evidence="2">The sequence shown here is derived from an EMBL/GenBank/DDBJ whole genome shotgun (WGS) entry which is preliminary data.</text>
</comment>
<dbReference type="SUPFAM" id="SSF51206">
    <property type="entry name" value="cAMP-binding domain-like"/>
    <property type="match status" value="1"/>
</dbReference>
<reference evidence="2" key="1">
    <citation type="submission" date="2021-02" db="EMBL/GenBank/DDBJ databases">
        <authorList>
            <person name="Dougan E. K."/>
            <person name="Rhodes N."/>
            <person name="Thang M."/>
            <person name="Chan C."/>
        </authorList>
    </citation>
    <scope>NUCLEOTIDE SEQUENCE</scope>
</reference>
<proteinExistence type="predicted"/>
<name>A0A812LQT9_9DINO</name>
<dbReference type="InterPro" id="IPR014710">
    <property type="entry name" value="RmlC-like_jellyroll"/>
</dbReference>
<sequence length="270" mass="29960">MLDPQLEEFLTKAFQKHFLLKSVPEVECKALSLSMKVKHAVPQEVIVGQGETVESVYFIRQADFCPGSRSLKASTIALPTDAGAVLQTRDCDQVWEFPDGAGQRLSEQCSWAGILGVPTLGINGGQTITTPRLRPGDSFGELALLYSIPSSAQRQVRELSSFTGFCAVSLSIAVFKSSISFSGITCAKTTIVATENGELWKMDFCLDDVFLIFPTCSYFLHLGVAFFGRKNEGRKEAPTEKDTKKDHVHGIRTKKMYSRWDSNPQWRLIH</sequence>
<evidence type="ECO:0000259" key="1">
    <source>
        <dbReference type="PROSITE" id="PS50042"/>
    </source>
</evidence>
<keyword evidence="3" id="KW-1185">Reference proteome</keyword>
<feature type="domain" description="Cyclic nucleotide-binding" evidence="1">
    <location>
        <begin position="133"/>
        <end position="152"/>
    </location>
</feature>
<dbReference type="Gene3D" id="2.60.120.10">
    <property type="entry name" value="Jelly Rolls"/>
    <property type="match status" value="1"/>
</dbReference>
<dbReference type="AlphaFoldDB" id="A0A812LQT9"/>
<evidence type="ECO:0000313" key="3">
    <source>
        <dbReference type="Proteomes" id="UP000604046"/>
    </source>
</evidence>
<accession>A0A812LQT9</accession>
<protein>
    <submittedName>
        <fullName evidence="2">MET3 protein</fullName>
    </submittedName>
</protein>
<organism evidence="2 3">
    <name type="scientific">Symbiodinium natans</name>
    <dbReference type="NCBI Taxonomy" id="878477"/>
    <lineage>
        <taxon>Eukaryota</taxon>
        <taxon>Sar</taxon>
        <taxon>Alveolata</taxon>
        <taxon>Dinophyceae</taxon>
        <taxon>Suessiales</taxon>
        <taxon>Symbiodiniaceae</taxon>
        <taxon>Symbiodinium</taxon>
    </lineage>
</organism>
<dbReference type="PROSITE" id="PS50042">
    <property type="entry name" value="CNMP_BINDING_3"/>
    <property type="match status" value="1"/>
</dbReference>